<evidence type="ECO:0000256" key="2">
    <source>
        <dbReference type="SAM" id="Coils"/>
    </source>
</evidence>
<dbReference type="PANTHER" id="PTHR15157:SF5">
    <property type="entry name" value="UV RADIATION RESISTANCE-ASSOCIATED GENE PROTEIN"/>
    <property type="match status" value="1"/>
</dbReference>
<gene>
    <name evidence="3" type="ORF">LOD99_5783</name>
</gene>
<accession>A0AAV7JPZ4</accession>
<dbReference type="GO" id="GO:0035493">
    <property type="term" value="P:SNARE complex assembly"/>
    <property type="evidence" value="ECO:0007669"/>
    <property type="project" value="TreeGrafter"/>
</dbReference>
<proteinExistence type="predicted"/>
<evidence type="ECO:0000313" key="4">
    <source>
        <dbReference type="Proteomes" id="UP001165289"/>
    </source>
</evidence>
<dbReference type="EMBL" id="JAKMXF010000309">
    <property type="protein sequence ID" value="KAI6650943.1"/>
    <property type="molecule type" value="Genomic_DNA"/>
</dbReference>
<dbReference type="GO" id="GO:0000323">
    <property type="term" value="C:lytic vacuole"/>
    <property type="evidence" value="ECO:0007669"/>
    <property type="project" value="TreeGrafter"/>
</dbReference>
<dbReference type="GO" id="GO:0000149">
    <property type="term" value="F:SNARE binding"/>
    <property type="evidence" value="ECO:0007669"/>
    <property type="project" value="TreeGrafter"/>
</dbReference>
<reference evidence="3 4" key="1">
    <citation type="journal article" date="2023" name="BMC Biol.">
        <title>The compact genome of the sponge Oopsacas minuta (Hexactinellida) is lacking key metazoan core genes.</title>
        <authorList>
            <person name="Santini S."/>
            <person name="Schenkelaars Q."/>
            <person name="Jourda C."/>
            <person name="Duchesne M."/>
            <person name="Belahbib H."/>
            <person name="Rocher C."/>
            <person name="Selva M."/>
            <person name="Riesgo A."/>
            <person name="Vervoort M."/>
            <person name="Leys S.P."/>
            <person name="Kodjabachian L."/>
            <person name="Le Bivic A."/>
            <person name="Borchiellini C."/>
            <person name="Claverie J.M."/>
            <person name="Renard E."/>
        </authorList>
    </citation>
    <scope>NUCLEOTIDE SEQUENCE [LARGE SCALE GENOMIC DNA]</scope>
    <source>
        <strain evidence="3">SPO-2</strain>
    </source>
</reference>
<evidence type="ECO:0000313" key="3">
    <source>
        <dbReference type="EMBL" id="KAI6650943.1"/>
    </source>
</evidence>
<sequence>MSSYTPKLDVCYRIRHIRHISLRRLSTTDIPSLFFTLHSLSTPTTLLYRSEKHTNSRNPNWKKLSHTIYLDKLTCSESRFILRIWMTENSSKLLLEWTVDLNELVGIEKHRVGVLTSPNLVLFGLRNASKSNLLYTDRSLVEGLKVFTHEIELPYSHDFTSSTTFGKTYSLPTLHTLAPLIGAAYTEERRKANFCAGIKVLLQLHYEHTQELENLRYSINQLKNRKKEFQNVIEKKKTYLSEVIEKNRVHQLETQQSIEEHKCSQLSLEDKRDRHSTRKYTLVTQLNAITCRRLSLIQNLGSIYDIVIPPEPQITGKLEIPQEIFLPTILGIPLPKQNTINQTYIPDIGINTSLGFVVHIISLLQLILRLPLRFPVLFYGSQSMIYNELSFSGDEFHEIPLYFKRRGDLSINKLEHALFLLNHDLIQVRQHLGLVTTDFKATLKNLQSLFTESENCLKRLSKVRYLPTGNMFNQENQDSIDLIFAEVTDNEINEFKDSELLEIPGNIPS</sequence>
<keyword evidence="4" id="KW-1185">Reference proteome</keyword>
<dbReference type="Proteomes" id="UP001165289">
    <property type="component" value="Unassembled WGS sequence"/>
</dbReference>
<dbReference type="PANTHER" id="PTHR15157">
    <property type="entry name" value="UV RADIATION RESISTANCE-ASSOCIATED GENE PROTEIN"/>
    <property type="match status" value="1"/>
</dbReference>
<dbReference type="AlphaFoldDB" id="A0AAV7JPZ4"/>
<organism evidence="3 4">
    <name type="scientific">Oopsacas minuta</name>
    <dbReference type="NCBI Taxonomy" id="111878"/>
    <lineage>
        <taxon>Eukaryota</taxon>
        <taxon>Metazoa</taxon>
        <taxon>Porifera</taxon>
        <taxon>Hexactinellida</taxon>
        <taxon>Hexasterophora</taxon>
        <taxon>Lyssacinosida</taxon>
        <taxon>Leucopsacidae</taxon>
        <taxon>Oopsacas</taxon>
    </lineage>
</organism>
<dbReference type="GO" id="GO:0005768">
    <property type="term" value="C:endosome"/>
    <property type="evidence" value="ECO:0007669"/>
    <property type="project" value="TreeGrafter"/>
</dbReference>
<protein>
    <submittedName>
        <fullName evidence="3">UV radiation resistance-associated gene protein</fullName>
    </submittedName>
</protein>
<comment type="caution">
    <text evidence="3">The sequence shown here is derived from an EMBL/GenBank/DDBJ whole genome shotgun (WGS) entry which is preliminary data.</text>
</comment>
<keyword evidence="1 2" id="KW-0175">Coiled coil</keyword>
<feature type="coiled-coil region" evidence="2">
    <location>
        <begin position="212"/>
        <end position="239"/>
    </location>
</feature>
<evidence type="ECO:0000256" key="1">
    <source>
        <dbReference type="ARBA" id="ARBA00023054"/>
    </source>
</evidence>
<name>A0AAV7JPZ4_9METZ</name>